<keyword evidence="2 4" id="KW-0807">Transducer</keyword>
<proteinExistence type="inferred from homology"/>
<feature type="transmembrane region" description="Helical" evidence="5">
    <location>
        <begin position="188"/>
        <end position="209"/>
    </location>
</feature>
<feature type="domain" description="HAMP" evidence="7">
    <location>
        <begin position="210"/>
        <end position="262"/>
    </location>
</feature>
<dbReference type="InterPro" id="IPR004089">
    <property type="entry name" value="MCPsignal_dom"/>
</dbReference>
<evidence type="ECO:0000256" key="2">
    <source>
        <dbReference type="ARBA" id="ARBA00023224"/>
    </source>
</evidence>
<evidence type="ECO:0000259" key="7">
    <source>
        <dbReference type="PROSITE" id="PS50885"/>
    </source>
</evidence>
<comment type="similarity">
    <text evidence="3">Belongs to the methyl-accepting chemotaxis (MCP) protein family.</text>
</comment>
<dbReference type="InterPro" id="IPR003660">
    <property type="entry name" value="HAMP_dom"/>
</dbReference>
<comment type="caution">
    <text evidence="8">The sequence shown here is derived from an EMBL/GenBank/DDBJ whole genome shotgun (WGS) entry which is preliminary data.</text>
</comment>
<gene>
    <name evidence="8" type="ORF">ACFOHL_13385</name>
</gene>
<protein>
    <submittedName>
        <fullName evidence="8">Methyl-accepting chemotaxis protein</fullName>
    </submittedName>
</protein>
<evidence type="ECO:0000256" key="3">
    <source>
        <dbReference type="ARBA" id="ARBA00029447"/>
    </source>
</evidence>
<evidence type="ECO:0000256" key="1">
    <source>
        <dbReference type="ARBA" id="ARBA00004370"/>
    </source>
</evidence>
<evidence type="ECO:0000256" key="4">
    <source>
        <dbReference type="PROSITE-ProRule" id="PRU00284"/>
    </source>
</evidence>
<feature type="domain" description="Methyl-accepting transducer" evidence="6">
    <location>
        <begin position="267"/>
        <end position="503"/>
    </location>
</feature>
<name>A0ABV7FQK0_9ALTE</name>
<keyword evidence="5" id="KW-1133">Transmembrane helix</keyword>
<dbReference type="Proteomes" id="UP001595478">
    <property type="component" value="Unassembled WGS sequence"/>
</dbReference>
<evidence type="ECO:0000259" key="6">
    <source>
        <dbReference type="PROSITE" id="PS50111"/>
    </source>
</evidence>
<keyword evidence="5" id="KW-0812">Transmembrane</keyword>
<sequence>MKIKTLKARLILISMSAAVSIFFCSAIITYLLSNKINQYEKLLANESHMAILVGTMNRTFKTQVQEWKNVLLRGHVDKDREKYWRRFEDKQAQIQSQAQALLNMPISDETKQLISGFRASHANIFANYQTAYKTFIESDFDHKRTDSAVRGIDREPSDLLSEAVNVLQEEVKTTREMLEARTAYQRTLSYIFSALVLVLSLILMSYFLTRKISQPLSSMIAAIEAVSHGNFAKQVSSKSSGELGLLASAINLVRKKLQNVSAQLDSEQQALVDVSDAITQDTAKVYRIASELNEQADSISGVTQQISDAVNDMNNNVEHANDTANAAICSAQASRNVMQNTMAAIESSNLKIQETSAVIQQLGQDTELVGSVVDVINGVAEQTNLLALNAAIEAARAGEQGRGFAVVADEVRTLASRTQQSTEEIKGIIDKLQRGANAAVSSIALGEAEVLATKNTVNEASEMLLKVDEAVEQITLTNDKINASLNTQKALNDKIVDRVVTLGETAKESRDCGEHLNDNADNLARVTDKMREELQLLKA</sequence>
<dbReference type="SMART" id="SM00304">
    <property type="entry name" value="HAMP"/>
    <property type="match status" value="1"/>
</dbReference>
<reference evidence="9" key="1">
    <citation type="journal article" date="2019" name="Int. J. Syst. Evol. Microbiol.">
        <title>The Global Catalogue of Microorganisms (GCM) 10K type strain sequencing project: providing services to taxonomists for standard genome sequencing and annotation.</title>
        <authorList>
            <consortium name="The Broad Institute Genomics Platform"/>
            <consortium name="The Broad Institute Genome Sequencing Center for Infectious Disease"/>
            <person name="Wu L."/>
            <person name="Ma J."/>
        </authorList>
    </citation>
    <scope>NUCLEOTIDE SEQUENCE [LARGE SCALE GENOMIC DNA]</scope>
    <source>
        <strain evidence="9">KCTC 52473</strain>
    </source>
</reference>
<accession>A0ABV7FQK0</accession>
<keyword evidence="5" id="KW-0472">Membrane</keyword>
<comment type="subcellular location">
    <subcellularLocation>
        <location evidence="1">Membrane</location>
    </subcellularLocation>
</comment>
<keyword evidence="9" id="KW-1185">Reference proteome</keyword>
<dbReference type="PANTHER" id="PTHR32089">
    <property type="entry name" value="METHYL-ACCEPTING CHEMOTAXIS PROTEIN MCPB"/>
    <property type="match status" value="1"/>
</dbReference>
<organism evidence="8 9">
    <name type="scientific">Agaribacter flavus</name>
    <dbReference type="NCBI Taxonomy" id="1902781"/>
    <lineage>
        <taxon>Bacteria</taxon>
        <taxon>Pseudomonadati</taxon>
        <taxon>Pseudomonadota</taxon>
        <taxon>Gammaproteobacteria</taxon>
        <taxon>Alteromonadales</taxon>
        <taxon>Alteromonadaceae</taxon>
        <taxon>Agaribacter</taxon>
    </lineage>
</organism>
<dbReference type="PROSITE" id="PS50885">
    <property type="entry name" value="HAMP"/>
    <property type="match status" value="1"/>
</dbReference>
<dbReference type="Pfam" id="PF00672">
    <property type="entry name" value="HAMP"/>
    <property type="match status" value="1"/>
</dbReference>
<evidence type="ECO:0000256" key="5">
    <source>
        <dbReference type="SAM" id="Phobius"/>
    </source>
</evidence>
<evidence type="ECO:0000313" key="9">
    <source>
        <dbReference type="Proteomes" id="UP001595478"/>
    </source>
</evidence>
<dbReference type="PRINTS" id="PR00260">
    <property type="entry name" value="CHEMTRNSDUCR"/>
</dbReference>
<feature type="transmembrane region" description="Helical" evidence="5">
    <location>
        <begin position="12"/>
        <end position="32"/>
    </location>
</feature>
<dbReference type="PANTHER" id="PTHR32089:SF112">
    <property type="entry name" value="LYSOZYME-LIKE PROTEIN-RELATED"/>
    <property type="match status" value="1"/>
</dbReference>
<dbReference type="EMBL" id="JBHRSW010000029">
    <property type="protein sequence ID" value="MFC3122612.1"/>
    <property type="molecule type" value="Genomic_DNA"/>
</dbReference>
<dbReference type="InterPro" id="IPR004090">
    <property type="entry name" value="Chemotax_Me-accpt_rcpt"/>
</dbReference>
<dbReference type="Gene3D" id="1.10.287.950">
    <property type="entry name" value="Methyl-accepting chemotaxis protein"/>
    <property type="match status" value="1"/>
</dbReference>
<dbReference type="PROSITE" id="PS50111">
    <property type="entry name" value="CHEMOTAXIS_TRANSDUC_2"/>
    <property type="match status" value="1"/>
</dbReference>
<dbReference type="RefSeq" id="WP_376920740.1">
    <property type="nucleotide sequence ID" value="NZ_JBHRSW010000029.1"/>
</dbReference>
<dbReference type="SMART" id="SM00283">
    <property type="entry name" value="MA"/>
    <property type="match status" value="1"/>
</dbReference>
<dbReference type="Pfam" id="PF00015">
    <property type="entry name" value="MCPsignal"/>
    <property type="match status" value="1"/>
</dbReference>
<dbReference type="SUPFAM" id="SSF58104">
    <property type="entry name" value="Methyl-accepting chemotaxis protein (MCP) signaling domain"/>
    <property type="match status" value="1"/>
</dbReference>
<dbReference type="CDD" id="cd06225">
    <property type="entry name" value="HAMP"/>
    <property type="match status" value="1"/>
</dbReference>
<evidence type="ECO:0000313" key="8">
    <source>
        <dbReference type="EMBL" id="MFC3122612.1"/>
    </source>
</evidence>
<dbReference type="Gene3D" id="6.10.340.10">
    <property type="match status" value="1"/>
</dbReference>